<organism evidence="7 8">
    <name type="scientific">Tistrella bauzanensis</name>
    <dbReference type="NCBI Taxonomy" id="657419"/>
    <lineage>
        <taxon>Bacteria</taxon>
        <taxon>Pseudomonadati</taxon>
        <taxon>Pseudomonadota</taxon>
        <taxon>Alphaproteobacteria</taxon>
        <taxon>Geminicoccales</taxon>
        <taxon>Geminicoccaceae</taxon>
        <taxon>Tistrella</taxon>
    </lineage>
</organism>
<comment type="cofactor">
    <cofactor evidence="1">
        <name>[4Fe-4S] cluster</name>
        <dbReference type="ChEBI" id="CHEBI:49883"/>
    </cofactor>
</comment>
<evidence type="ECO:0000256" key="6">
    <source>
        <dbReference type="SAM" id="MobiDB-lite"/>
    </source>
</evidence>
<dbReference type="Gene3D" id="3.20.20.70">
    <property type="entry name" value="Aldolase class I"/>
    <property type="match status" value="1"/>
</dbReference>
<comment type="caution">
    <text evidence="7">The sequence shown here is derived from an EMBL/GenBank/DDBJ whole genome shotgun (WGS) entry which is preliminary data.</text>
</comment>
<keyword evidence="2" id="KW-0949">S-adenosyl-L-methionine</keyword>
<evidence type="ECO:0000256" key="4">
    <source>
        <dbReference type="ARBA" id="ARBA00023004"/>
    </source>
</evidence>
<dbReference type="EMBL" id="BMDZ01000098">
    <property type="protein sequence ID" value="GGB60924.1"/>
    <property type="molecule type" value="Genomic_DNA"/>
</dbReference>
<keyword evidence="4" id="KW-0408">Iron</keyword>
<keyword evidence="3" id="KW-0479">Metal-binding</keyword>
<sequence>MKSELRKARSRERVARIQALTADDPALAGRLNRILTHARNVRVTEYHLTNACNIRCKGCWFFEYGHDTATREVKDLATLDSFLVSETKARRVNAALVIGGEPTLFPDRLRLFVKHIRYVTVSSNGLRRLPWEGFEDVTVMLTLFGGGQLDDELRAIKPSGRQFTGLFETVLDNYRDDPRANFVYALTEDGIGHIEDTVRRIRDNGNRLSFNFYSKYGSADPTAQEHQEALLAEALRVKALYPDTVLSHPYYIEAMITGRTHWGASFGYDVCPSISIDHPDHVERLENGNPVLPFFNTWAADLKTVKFCCTSGHCDGCRDSQAVNSWLMVSMDQFLDSREMLETWIGIAEGYWNQFVWTPFNPSAVTHAALKAERKGAQSDERHGADTTASGRPALGGVMPPQTVRPSVHVPGTTH</sequence>
<evidence type="ECO:0000256" key="3">
    <source>
        <dbReference type="ARBA" id="ARBA00022723"/>
    </source>
</evidence>
<accession>A0ABQ1J914</accession>
<dbReference type="SUPFAM" id="SSF102114">
    <property type="entry name" value="Radical SAM enzymes"/>
    <property type="match status" value="1"/>
</dbReference>
<dbReference type="InterPro" id="IPR007197">
    <property type="entry name" value="rSAM"/>
</dbReference>
<protein>
    <recommendedName>
        <fullName evidence="9">Radical SAM protein</fullName>
    </recommendedName>
</protein>
<evidence type="ECO:0000313" key="7">
    <source>
        <dbReference type="EMBL" id="GGB60924.1"/>
    </source>
</evidence>
<evidence type="ECO:0000256" key="5">
    <source>
        <dbReference type="ARBA" id="ARBA00023014"/>
    </source>
</evidence>
<keyword evidence="8" id="KW-1185">Reference proteome</keyword>
<dbReference type="SFLD" id="SFLDS00029">
    <property type="entry name" value="Radical_SAM"/>
    <property type="match status" value="1"/>
</dbReference>
<name>A0ABQ1J914_9PROT</name>
<evidence type="ECO:0000313" key="8">
    <source>
        <dbReference type="Proteomes" id="UP000603352"/>
    </source>
</evidence>
<dbReference type="CDD" id="cd01335">
    <property type="entry name" value="Radical_SAM"/>
    <property type="match status" value="1"/>
</dbReference>
<dbReference type="InterPro" id="IPR058240">
    <property type="entry name" value="rSAM_sf"/>
</dbReference>
<evidence type="ECO:0000256" key="2">
    <source>
        <dbReference type="ARBA" id="ARBA00022691"/>
    </source>
</evidence>
<dbReference type="Proteomes" id="UP000603352">
    <property type="component" value="Unassembled WGS sequence"/>
</dbReference>
<gene>
    <name evidence="7" type="ORF">GCM10011505_47010</name>
</gene>
<reference evidence="8" key="1">
    <citation type="journal article" date="2019" name="Int. J. Syst. Evol. Microbiol.">
        <title>The Global Catalogue of Microorganisms (GCM) 10K type strain sequencing project: providing services to taxonomists for standard genome sequencing and annotation.</title>
        <authorList>
            <consortium name="The Broad Institute Genomics Platform"/>
            <consortium name="The Broad Institute Genome Sequencing Center for Infectious Disease"/>
            <person name="Wu L."/>
            <person name="Ma J."/>
        </authorList>
    </citation>
    <scope>NUCLEOTIDE SEQUENCE [LARGE SCALE GENOMIC DNA]</scope>
    <source>
        <strain evidence="8">CGMCC 1.10188</strain>
    </source>
</reference>
<evidence type="ECO:0000256" key="1">
    <source>
        <dbReference type="ARBA" id="ARBA00001966"/>
    </source>
</evidence>
<proteinExistence type="predicted"/>
<feature type="region of interest" description="Disordered" evidence="6">
    <location>
        <begin position="371"/>
        <end position="415"/>
    </location>
</feature>
<feature type="compositionally biased region" description="Basic and acidic residues" evidence="6">
    <location>
        <begin position="371"/>
        <end position="385"/>
    </location>
</feature>
<dbReference type="InterPro" id="IPR013785">
    <property type="entry name" value="Aldolase_TIM"/>
</dbReference>
<dbReference type="RefSeq" id="WP_322111525.1">
    <property type="nucleotide sequence ID" value="NZ_BMDZ01000098.1"/>
</dbReference>
<evidence type="ECO:0008006" key="9">
    <source>
        <dbReference type="Google" id="ProtNLM"/>
    </source>
</evidence>
<keyword evidence="5" id="KW-0411">Iron-sulfur</keyword>